<keyword evidence="2 8" id="KW-0436">Ligase</keyword>
<comment type="caution">
    <text evidence="12">The sequence shown here is derived from an EMBL/GenBank/DDBJ whole genome shotgun (WGS) entry which is preliminary data.</text>
</comment>
<comment type="similarity">
    <text evidence="8">Belongs to the FGAMS family.</text>
</comment>
<comment type="catalytic activity">
    <reaction evidence="8">
        <text>N(2)-formyl-N(1)-(5-phospho-beta-D-ribosyl)glycinamide + L-glutamine + ATP + H2O = 2-formamido-N(1)-(5-O-phospho-beta-D-ribosyl)acetamidine + L-glutamate + ADP + phosphate + H(+)</text>
        <dbReference type="Rhea" id="RHEA:17129"/>
        <dbReference type="ChEBI" id="CHEBI:15377"/>
        <dbReference type="ChEBI" id="CHEBI:15378"/>
        <dbReference type="ChEBI" id="CHEBI:29985"/>
        <dbReference type="ChEBI" id="CHEBI:30616"/>
        <dbReference type="ChEBI" id="CHEBI:43474"/>
        <dbReference type="ChEBI" id="CHEBI:58359"/>
        <dbReference type="ChEBI" id="CHEBI:147286"/>
        <dbReference type="ChEBI" id="CHEBI:147287"/>
        <dbReference type="ChEBI" id="CHEBI:456216"/>
        <dbReference type="EC" id="6.3.5.3"/>
    </reaction>
</comment>
<dbReference type="EC" id="6.3.5.3" evidence="8"/>
<feature type="active site" description="Proton acceptor" evidence="8">
    <location>
        <position position="100"/>
    </location>
</feature>
<dbReference type="GO" id="GO:0004642">
    <property type="term" value="F:phosphoribosylformylglycinamidine synthase activity"/>
    <property type="evidence" value="ECO:0007669"/>
    <property type="project" value="UniProtKB-EC"/>
</dbReference>
<evidence type="ECO:0000256" key="3">
    <source>
        <dbReference type="ARBA" id="ARBA00022723"/>
    </source>
</evidence>
<dbReference type="Gene3D" id="3.30.1330.10">
    <property type="entry name" value="PurM-like, N-terminal domain"/>
    <property type="match status" value="2"/>
</dbReference>
<keyword evidence="4 8" id="KW-0547">Nucleotide-binding</keyword>
<evidence type="ECO:0000313" key="13">
    <source>
        <dbReference type="Proteomes" id="UP001596147"/>
    </source>
</evidence>
<keyword evidence="6 8" id="KW-0067">ATP-binding</keyword>
<dbReference type="NCBIfam" id="TIGR01736">
    <property type="entry name" value="FGAM_synth_II"/>
    <property type="match status" value="1"/>
</dbReference>
<feature type="binding site" evidence="8">
    <location>
        <position position="122"/>
    </location>
    <ligand>
        <name>Mg(2+)</name>
        <dbReference type="ChEBI" id="CHEBI:18420"/>
        <label>2</label>
    </ligand>
</feature>
<feature type="binding site" evidence="8">
    <location>
        <begin position="99"/>
        <end position="102"/>
    </location>
    <ligand>
        <name>substrate</name>
    </ligand>
</feature>
<evidence type="ECO:0000259" key="10">
    <source>
        <dbReference type="Pfam" id="PF02769"/>
    </source>
</evidence>
<comment type="pathway">
    <text evidence="8">Purine metabolism; IMP biosynthesis via de novo pathway; 5-amino-1-(5-phospho-D-ribosyl)imidazole from N(2)-formyl-N(1)-(5-phospho-D-ribosyl)glycinamide: step 1/2.</text>
</comment>
<feature type="binding site" evidence="8">
    <location>
        <position position="245"/>
    </location>
    <ligand>
        <name>substrate</name>
    </ligand>
</feature>
<dbReference type="Pfam" id="PF18072">
    <property type="entry name" value="FGAR-AT_linker"/>
    <property type="match status" value="1"/>
</dbReference>
<feature type="binding site" evidence="8">
    <location>
        <position position="273"/>
    </location>
    <ligand>
        <name>Mg(2+)</name>
        <dbReference type="ChEBI" id="CHEBI:18420"/>
        <label>2</label>
    </ligand>
</feature>
<keyword evidence="5 8" id="KW-0658">Purine biosynthesis</keyword>
<evidence type="ECO:0000259" key="9">
    <source>
        <dbReference type="Pfam" id="PF00586"/>
    </source>
</evidence>
<protein>
    <recommendedName>
        <fullName evidence="8">Phosphoribosylformylglycinamidine synthase subunit PurL</fullName>
        <shortName evidence="8">FGAM synthase</shortName>
        <ecNumber evidence="8">6.3.5.3</ecNumber>
    </recommendedName>
    <alternativeName>
        <fullName evidence="8">Formylglycinamide ribonucleotide amidotransferase subunit II</fullName>
        <shortName evidence="8">FGAR amidotransferase II</shortName>
        <shortName evidence="8">FGAR-AT II</shortName>
    </alternativeName>
    <alternativeName>
        <fullName evidence="8">Glutamine amidotransferase PurL</fullName>
    </alternativeName>
    <alternativeName>
        <fullName evidence="8">Phosphoribosylformylglycinamidine synthase subunit II</fullName>
    </alternativeName>
</protein>
<dbReference type="CDD" id="cd02204">
    <property type="entry name" value="PurL_repeat2"/>
    <property type="match status" value="1"/>
</dbReference>
<dbReference type="SUPFAM" id="SSF55326">
    <property type="entry name" value="PurM N-terminal domain-like"/>
    <property type="match status" value="2"/>
</dbReference>
<dbReference type="RefSeq" id="WP_382350954.1">
    <property type="nucleotide sequence ID" value="NZ_JBHSMC010000013.1"/>
</dbReference>
<dbReference type="InterPro" id="IPR041609">
    <property type="entry name" value="PurL_linker"/>
</dbReference>
<feature type="domain" description="Phosphoribosylformylglycinamidine synthase linker" evidence="11">
    <location>
        <begin position="12"/>
        <end position="58"/>
    </location>
</feature>
<feature type="domain" description="PurM-like N-terminal" evidence="9">
    <location>
        <begin position="79"/>
        <end position="194"/>
    </location>
</feature>
<dbReference type="PANTHER" id="PTHR43555">
    <property type="entry name" value="PHOSPHORIBOSYLFORMYLGLYCINAMIDINE SYNTHASE SUBUNIT PURL"/>
    <property type="match status" value="1"/>
</dbReference>
<comment type="caution">
    <text evidence="8">Lacks conserved residue(s) required for the propagation of feature annotation.</text>
</comment>
<evidence type="ECO:0000256" key="4">
    <source>
        <dbReference type="ARBA" id="ARBA00022741"/>
    </source>
</evidence>
<dbReference type="InterPro" id="IPR010074">
    <property type="entry name" value="PRibForGlyAmidine_synth_PurL"/>
</dbReference>
<feature type="active site" evidence="8">
    <location>
        <position position="54"/>
    </location>
</feature>
<evidence type="ECO:0000256" key="6">
    <source>
        <dbReference type="ARBA" id="ARBA00022840"/>
    </source>
</evidence>
<feature type="binding site" evidence="8">
    <location>
        <position position="540"/>
    </location>
    <ligand>
        <name>substrate</name>
    </ligand>
</feature>
<gene>
    <name evidence="8 12" type="primary">purL</name>
    <name evidence="12" type="ORF">ACFPM4_10100</name>
</gene>
<dbReference type="NCBIfam" id="NF002290">
    <property type="entry name" value="PRK01213.1"/>
    <property type="match status" value="1"/>
</dbReference>
<proteinExistence type="inferred from homology"/>
<dbReference type="Proteomes" id="UP001596147">
    <property type="component" value="Unassembled WGS sequence"/>
</dbReference>
<keyword evidence="3 8" id="KW-0479">Metal-binding</keyword>
<feature type="binding site" evidence="8">
    <location>
        <position position="57"/>
    </location>
    <ligand>
        <name>ATP</name>
        <dbReference type="ChEBI" id="CHEBI:30616"/>
    </ligand>
</feature>
<dbReference type="HAMAP" id="MF_00420">
    <property type="entry name" value="PurL_2"/>
    <property type="match status" value="1"/>
</dbReference>
<dbReference type="InterPro" id="IPR010918">
    <property type="entry name" value="PurM-like_C_dom"/>
</dbReference>
<reference evidence="13" key="1">
    <citation type="journal article" date="2019" name="Int. J. Syst. Evol. Microbiol.">
        <title>The Global Catalogue of Microorganisms (GCM) 10K type strain sequencing project: providing services to taxonomists for standard genome sequencing and annotation.</title>
        <authorList>
            <consortium name="The Broad Institute Genomics Platform"/>
            <consortium name="The Broad Institute Genome Sequencing Center for Infectious Disease"/>
            <person name="Wu L."/>
            <person name="Ma J."/>
        </authorList>
    </citation>
    <scope>NUCLEOTIDE SEQUENCE [LARGE SCALE GENOMIC DNA]</scope>
    <source>
        <strain evidence="13">CGMCC 1.12237</strain>
    </source>
</reference>
<feature type="domain" description="PurM-like C-terminal" evidence="10">
    <location>
        <begin position="576"/>
        <end position="712"/>
    </location>
</feature>
<evidence type="ECO:0000259" key="11">
    <source>
        <dbReference type="Pfam" id="PF18072"/>
    </source>
</evidence>
<feature type="binding site" evidence="8">
    <location>
        <position position="538"/>
    </location>
    <ligand>
        <name>Mg(2+)</name>
        <dbReference type="ChEBI" id="CHEBI:18420"/>
        <label>1</label>
    </ligand>
</feature>
<dbReference type="EMBL" id="JBHSMC010000013">
    <property type="protein sequence ID" value="MFC5465106.1"/>
    <property type="molecule type" value="Genomic_DNA"/>
</dbReference>
<evidence type="ECO:0000313" key="12">
    <source>
        <dbReference type="EMBL" id="MFC5465106.1"/>
    </source>
</evidence>
<dbReference type="InterPro" id="IPR036676">
    <property type="entry name" value="PurM-like_C_sf"/>
</dbReference>
<evidence type="ECO:0000256" key="2">
    <source>
        <dbReference type="ARBA" id="ARBA00022598"/>
    </source>
</evidence>
<keyword evidence="1 8" id="KW-0963">Cytoplasm</keyword>
<comment type="function">
    <text evidence="8">Part of the phosphoribosylformylglycinamidine synthase complex involved in the purines biosynthetic pathway. Catalyzes the ATP-dependent conversion of formylglycinamide ribonucleotide (FGAR) and glutamine to yield formylglycinamidine ribonucleotide (FGAM) and glutamate. The FGAM synthase complex is composed of three subunits. PurQ produces an ammonia molecule by converting glutamine to glutamate. PurL transfers the ammonia molecule to FGAR to form FGAM in an ATP-dependent manner. PurS interacts with PurQ and PurL and is thought to assist in the transfer of the ammonia molecule from PurQ to PurL.</text>
</comment>
<feature type="binding site" evidence="8">
    <location>
        <position position="96"/>
    </location>
    <ligand>
        <name>ATP</name>
        <dbReference type="ChEBI" id="CHEBI:30616"/>
    </ligand>
</feature>
<comment type="subunit">
    <text evidence="8">Monomer. Part of the FGAM synthase complex composed of 1 PurL, 1 PurQ and 2 PurS subunits.</text>
</comment>
<evidence type="ECO:0000256" key="1">
    <source>
        <dbReference type="ARBA" id="ARBA00022490"/>
    </source>
</evidence>
<dbReference type="CDD" id="cd02203">
    <property type="entry name" value="PurL_repeat1"/>
    <property type="match status" value="1"/>
</dbReference>
<feature type="domain" description="PurM-like N-terminal" evidence="9">
    <location>
        <begin position="443"/>
        <end position="562"/>
    </location>
</feature>
<evidence type="ECO:0000256" key="5">
    <source>
        <dbReference type="ARBA" id="ARBA00022755"/>
    </source>
</evidence>
<name>A0ABW0LKT4_9BACI</name>
<dbReference type="SUPFAM" id="SSF56042">
    <property type="entry name" value="PurM C-terminal domain-like"/>
    <property type="match status" value="2"/>
</dbReference>
<dbReference type="Pfam" id="PF00586">
    <property type="entry name" value="AIRS"/>
    <property type="match status" value="2"/>
</dbReference>
<feature type="binding site" evidence="8">
    <location>
        <position position="98"/>
    </location>
    <ligand>
        <name>Mg(2+)</name>
        <dbReference type="ChEBI" id="CHEBI:18420"/>
        <label>1</label>
    </ligand>
</feature>
<feature type="binding site" evidence="8">
    <location>
        <position position="537"/>
    </location>
    <ligand>
        <name>ATP</name>
        <dbReference type="ChEBI" id="CHEBI:30616"/>
    </ligand>
</feature>
<keyword evidence="7 8" id="KW-0460">Magnesium</keyword>
<accession>A0ABW0LKT4</accession>
<dbReference type="Pfam" id="PF02769">
    <property type="entry name" value="AIRS_C"/>
    <property type="match status" value="2"/>
</dbReference>
<sequence length="740" mass="80064">MSLMLEPNPSQIKEEKVYRQMGVTDEEFAMIEDILGRLPNYTELGLFSVMWSEHCSYKNSKPVLKKFPTSGERVLQGPGEGAGIVDIGDNQAVVFKIESHNHPSAIEPYQGAATGVGGIIRDVFSMGARPIAMLNSLRFGELETPRVKYLFKEVVAGIAGYGNCIGIPTVGGEIQFDPCYDGNPLVNAMCVGLINHEDIQKGQAKGIGNTVMYVGAKTGRDGIHGATFASEELSETSDENRPAVQVGDPFMEKLLLEACLELVKSDALVGIQDMGAAGLVSSSSEMASKAGSGIEMILDDIPQRETGMTPYEMMLSESQERMLIVVKKGREQEIIDLFSKYGLEAVAVGKVTDDKKLRLIHRGEVVAEVPTDALAEDAPVYYKPSSEPAYFREFQAMETEIPNVEDYKETLLKLLAQPTIASKEWVYNQYDYQVRTNTVVTPGSDAAVVRIRGTRKALAMTTDCNSRYIYLDPETGGKIAVAEAARNVVCSGAEPIAITDGLNFGSPENPEIFWQIEKAADGISAACLALNSPVIGGNVSLYNEIKGEAIYPTPIIGMVGLVEDLDHITTQSFKNVGDLIYIIGETKPEFGGSELQKLQNGEITGKSPAIDLEVEAVRQKQLLSAIKSGLVSSAHDIAEGGTAIALAESLFNTAGLGAEVTLEGEPTVALFSETQSRFIVSIKAENKEQFEELVEDASFIGKVTNSEKLTIKDTNSNLLIDAPINECEKVWKGAIPCLLK</sequence>
<dbReference type="InterPro" id="IPR016188">
    <property type="entry name" value="PurM-like_N"/>
</dbReference>
<evidence type="ECO:0000256" key="7">
    <source>
        <dbReference type="ARBA" id="ARBA00022842"/>
    </source>
</evidence>
<dbReference type="Gene3D" id="3.90.650.10">
    <property type="entry name" value="PurM-like C-terminal domain"/>
    <property type="match status" value="2"/>
</dbReference>
<comment type="subcellular location">
    <subcellularLocation>
        <location evidence="8">Cytoplasm</location>
    </subcellularLocation>
</comment>
<feature type="binding site" evidence="8">
    <location>
        <position position="500"/>
    </location>
    <ligand>
        <name>ATP</name>
        <dbReference type="ChEBI" id="CHEBI:30616"/>
    </ligand>
</feature>
<evidence type="ECO:0000256" key="8">
    <source>
        <dbReference type="HAMAP-Rule" id="MF_00420"/>
    </source>
</evidence>
<dbReference type="PIRSF" id="PIRSF001587">
    <property type="entry name" value="FGAM_synthase_II"/>
    <property type="match status" value="1"/>
</dbReference>
<organism evidence="12 13">
    <name type="scientific">Lederbergia graminis</name>
    <dbReference type="NCBI Taxonomy" id="735518"/>
    <lineage>
        <taxon>Bacteria</taxon>
        <taxon>Bacillati</taxon>
        <taxon>Bacillota</taxon>
        <taxon>Bacilli</taxon>
        <taxon>Bacillales</taxon>
        <taxon>Bacillaceae</taxon>
        <taxon>Lederbergia</taxon>
    </lineage>
</organism>
<feature type="domain" description="PurM-like C-terminal" evidence="10">
    <location>
        <begin position="207"/>
        <end position="361"/>
    </location>
</feature>
<dbReference type="InterPro" id="IPR036921">
    <property type="entry name" value="PurM-like_N_sf"/>
</dbReference>
<dbReference type="PANTHER" id="PTHR43555:SF1">
    <property type="entry name" value="PHOSPHORIBOSYLFORMYLGLYCINAMIDINE SYNTHASE SUBUNIT PURL"/>
    <property type="match status" value="1"/>
</dbReference>
<keyword evidence="13" id="KW-1185">Reference proteome</keyword>
<feature type="binding site" evidence="8">
    <location>
        <begin position="317"/>
        <end position="319"/>
    </location>
    <ligand>
        <name>substrate</name>
    </ligand>
</feature>
<feature type="binding site" evidence="8">
    <location>
        <position position="121"/>
    </location>
    <ligand>
        <name>substrate</name>
    </ligand>
</feature>